<dbReference type="PROSITE" id="PS50294">
    <property type="entry name" value="WD_REPEATS_REGION"/>
    <property type="match status" value="2"/>
</dbReference>
<dbReference type="AlphaFoldDB" id="A0A058Z379"/>
<dbReference type="OrthoDB" id="189968at2759"/>
<dbReference type="InterPro" id="IPR015943">
    <property type="entry name" value="WD40/YVTN_repeat-like_dom_sf"/>
</dbReference>
<dbReference type="PANTHER" id="PTHR19865:SF0">
    <property type="entry name" value="U3 SMALL NUCLEOLAR RNA-INTERACTING PROTEIN 2"/>
    <property type="match status" value="1"/>
</dbReference>
<comment type="subcellular location">
    <subcellularLocation>
        <location evidence="1">Nucleus</location>
    </subcellularLocation>
</comment>
<dbReference type="Pfam" id="PF00400">
    <property type="entry name" value="WD40"/>
    <property type="match status" value="3"/>
</dbReference>
<evidence type="ECO:0000313" key="9">
    <source>
        <dbReference type="Proteomes" id="UP000030693"/>
    </source>
</evidence>
<reference evidence="8" key="1">
    <citation type="submission" date="2013-04" db="EMBL/GenBank/DDBJ databases">
        <title>The Genome Sequence of Fonticula alba ATCC 38817.</title>
        <authorList>
            <consortium name="The Broad Institute Genomics Platform"/>
            <person name="Russ C."/>
            <person name="Cuomo C."/>
            <person name="Burger G."/>
            <person name="Gray M.W."/>
            <person name="Holland P.W.H."/>
            <person name="King N."/>
            <person name="Lang F.B.F."/>
            <person name="Roger A.J."/>
            <person name="Ruiz-Trillo I."/>
            <person name="Brown M."/>
            <person name="Walker B."/>
            <person name="Young S."/>
            <person name="Zeng Q."/>
            <person name="Gargeya S."/>
            <person name="Fitzgerald M."/>
            <person name="Haas B."/>
            <person name="Abouelleil A."/>
            <person name="Allen A.W."/>
            <person name="Alvarado L."/>
            <person name="Arachchi H.M."/>
            <person name="Berlin A.M."/>
            <person name="Chapman S.B."/>
            <person name="Gainer-Dewar J."/>
            <person name="Goldberg J."/>
            <person name="Griggs A."/>
            <person name="Gujja S."/>
            <person name="Hansen M."/>
            <person name="Howarth C."/>
            <person name="Imamovic A."/>
            <person name="Ireland A."/>
            <person name="Larimer J."/>
            <person name="McCowan C."/>
            <person name="Murphy C."/>
            <person name="Pearson M."/>
            <person name="Poon T.W."/>
            <person name="Priest M."/>
            <person name="Roberts A."/>
            <person name="Saif S."/>
            <person name="Shea T."/>
            <person name="Sisk P."/>
            <person name="Sykes S."/>
            <person name="Wortman J."/>
            <person name="Nusbaum C."/>
            <person name="Birren B."/>
        </authorList>
    </citation>
    <scope>NUCLEOTIDE SEQUENCE [LARGE SCALE GENOMIC DNA]</scope>
    <source>
        <strain evidence="8">ATCC 38817</strain>
    </source>
</reference>
<sequence length="596" mass="64276">MSSAVARAASKRGPASLDKPAKRSRSHHDEDDESGSFADLYSDSDQEAGDQSTDADSDTEGQTKETPAEKRVRLAKEYLAQLEEENRIRAETEIDAADLDRNIIASRLRQEAFAGTSRAYTPIADNVATHLRKLASKADAPWPRLSPSVDIRSPHRRPLTTALMSPCGKFIFSACKGGDIIRHERATRAVLRFANTARKNPRKQQKLAAGQAAGAADETHFGHTGHVLCLAISSDGLTLASGGSDHLIILWCAQTGKYLHTLRHHRGPVTGLAFRRGSSHLFSSSADRTIKVWNADQFSYIETLFGHQDTINSIDSLYRERCLSVGSRDRSCRQWKIPEESHLVFRSSAFNPSQALLQALASGDAMPATDTPAPPANAPAPPPVIEAVSLINEDHWISGADDGTVALWSNTKRRPVMQIGPSTSQTVSLARQLGRAFDQAEVDAATASDFVEPISSVGVSAVQSGLTQSEIKSDQILRVHGAAVEAVAACAFTDIAATAGSDGFIQLWRVDASFRRLAPLDGPRLQAPGHVVSLSFSHCGRYLAAAVSSEERLGRWNVLNPKTAPLQQSHFTNAPKEGVSGMGRIFLFDLLGAPAS</sequence>
<keyword evidence="4" id="KW-0539">Nucleus</keyword>
<dbReference type="GO" id="GO:0034511">
    <property type="term" value="F:U3 snoRNA binding"/>
    <property type="evidence" value="ECO:0007669"/>
    <property type="project" value="InterPro"/>
</dbReference>
<dbReference type="SMART" id="SM00320">
    <property type="entry name" value="WD40"/>
    <property type="match status" value="6"/>
</dbReference>
<evidence type="ECO:0000256" key="6">
    <source>
        <dbReference type="SAM" id="Coils"/>
    </source>
</evidence>
<dbReference type="GO" id="GO:0032040">
    <property type="term" value="C:small-subunit processome"/>
    <property type="evidence" value="ECO:0007669"/>
    <property type="project" value="TreeGrafter"/>
</dbReference>
<accession>A0A058Z379</accession>
<feature type="compositionally biased region" description="Basic and acidic residues" evidence="7">
    <location>
        <begin position="61"/>
        <end position="72"/>
    </location>
</feature>
<evidence type="ECO:0000256" key="1">
    <source>
        <dbReference type="ARBA" id="ARBA00004123"/>
    </source>
</evidence>
<dbReference type="InterPro" id="IPR036322">
    <property type="entry name" value="WD40_repeat_dom_sf"/>
</dbReference>
<dbReference type="InterPro" id="IPR039241">
    <property type="entry name" value="Rrp9-like"/>
</dbReference>
<feature type="repeat" description="WD" evidence="5">
    <location>
        <begin position="262"/>
        <end position="303"/>
    </location>
</feature>
<dbReference type="GeneID" id="20529764"/>
<dbReference type="Gene3D" id="2.130.10.10">
    <property type="entry name" value="YVTN repeat-like/Quinoprotein amine dehydrogenase"/>
    <property type="match status" value="1"/>
</dbReference>
<feature type="repeat" description="WD" evidence="5">
    <location>
        <begin position="477"/>
        <end position="511"/>
    </location>
</feature>
<dbReference type="PANTHER" id="PTHR19865">
    <property type="entry name" value="U3 SMALL NUCLEOLAR RNA INTERACTING PROTEIN 2"/>
    <property type="match status" value="1"/>
</dbReference>
<keyword evidence="2 5" id="KW-0853">WD repeat</keyword>
<protein>
    <submittedName>
        <fullName evidence="8">Uncharacterized protein</fullName>
    </submittedName>
</protein>
<proteinExistence type="predicted"/>
<evidence type="ECO:0000313" key="8">
    <source>
        <dbReference type="EMBL" id="KCV68754.1"/>
    </source>
</evidence>
<organism evidence="8">
    <name type="scientific">Fonticula alba</name>
    <name type="common">Slime mold</name>
    <dbReference type="NCBI Taxonomy" id="691883"/>
    <lineage>
        <taxon>Eukaryota</taxon>
        <taxon>Rotosphaerida</taxon>
        <taxon>Fonticulaceae</taxon>
        <taxon>Fonticula</taxon>
    </lineage>
</organism>
<evidence type="ECO:0000256" key="2">
    <source>
        <dbReference type="ARBA" id="ARBA00022574"/>
    </source>
</evidence>
<gene>
    <name evidence="8" type="ORF">H696_05039</name>
</gene>
<name>A0A058Z379_FONAL</name>
<dbReference type="SUPFAM" id="SSF50978">
    <property type="entry name" value="WD40 repeat-like"/>
    <property type="match status" value="1"/>
</dbReference>
<dbReference type="EMBL" id="KB932208">
    <property type="protein sequence ID" value="KCV68754.1"/>
    <property type="molecule type" value="Genomic_DNA"/>
</dbReference>
<evidence type="ECO:0000256" key="4">
    <source>
        <dbReference type="ARBA" id="ARBA00023242"/>
    </source>
</evidence>
<keyword evidence="6" id="KW-0175">Coiled coil</keyword>
<dbReference type="RefSeq" id="XP_009497186.1">
    <property type="nucleotide sequence ID" value="XM_009498911.1"/>
</dbReference>
<feature type="compositionally biased region" description="Acidic residues" evidence="7">
    <location>
        <begin position="42"/>
        <end position="59"/>
    </location>
</feature>
<keyword evidence="9" id="KW-1185">Reference proteome</keyword>
<dbReference type="eggNOG" id="KOG0299">
    <property type="taxonomic scope" value="Eukaryota"/>
</dbReference>
<evidence type="ECO:0000256" key="7">
    <source>
        <dbReference type="SAM" id="MobiDB-lite"/>
    </source>
</evidence>
<dbReference type="Proteomes" id="UP000030693">
    <property type="component" value="Unassembled WGS sequence"/>
</dbReference>
<dbReference type="STRING" id="691883.A0A058Z379"/>
<dbReference type="PROSITE" id="PS50082">
    <property type="entry name" value="WD_REPEATS_2"/>
    <property type="match status" value="3"/>
</dbReference>
<dbReference type="InterPro" id="IPR001680">
    <property type="entry name" value="WD40_rpt"/>
</dbReference>
<evidence type="ECO:0000256" key="5">
    <source>
        <dbReference type="PROSITE-ProRule" id="PRU00221"/>
    </source>
</evidence>
<feature type="region of interest" description="Disordered" evidence="7">
    <location>
        <begin position="1"/>
        <end position="72"/>
    </location>
</feature>
<feature type="repeat" description="WD" evidence="5">
    <location>
        <begin position="220"/>
        <end position="261"/>
    </location>
</feature>
<feature type="coiled-coil region" evidence="6">
    <location>
        <begin position="75"/>
        <end position="102"/>
    </location>
</feature>
<evidence type="ECO:0000256" key="3">
    <source>
        <dbReference type="ARBA" id="ARBA00022737"/>
    </source>
</evidence>
<keyword evidence="3" id="KW-0677">Repeat</keyword>